<protein>
    <recommendedName>
        <fullName evidence="2">IS66 family insertion sequence element accessory protein TnpB</fullName>
    </recommendedName>
</protein>
<sequence length="91" mass="10561">MKLSEKRQQMLAIVEQWQQSGQTQLEFAKEKQISLSKLRYWIRHTRENQPGNFIQLSSPLASTLIIRYPNGVELQLPPQTPASILRGLIFI</sequence>
<gene>
    <name evidence="1" type="ORF">MNBD_BACTEROID01-184</name>
</gene>
<accession>A0A3B0UTJ4</accession>
<reference evidence="1" key="1">
    <citation type="submission" date="2018-06" db="EMBL/GenBank/DDBJ databases">
        <authorList>
            <person name="Zhirakovskaya E."/>
        </authorList>
    </citation>
    <scope>NUCLEOTIDE SEQUENCE</scope>
</reference>
<proteinExistence type="predicted"/>
<evidence type="ECO:0000313" key="1">
    <source>
        <dbReference type="EMBL" id="VAW23404.1"/>
    </source>
</evidence>
<dbReference type="EMBL" id="UOEP01000193">
    <property type="protein sequence ID" value="VAW23404.1"/>
    <property type="molecule type" value="Genomic_DNA"/>
</dbReference>
<evidence type="ECO:0008006" key="2">
    <source>
        <dbReference type="Google" id="ProtNLM"/>
    </source>
</evidence>
<dbReference type="AlphaFoldDB" id="A0A3B0UTJ4"/>
<dbReference type="NCBIfam" id="NF047593">
    <property type="entry name" value="IS66_ISAeme5_TnpA"/>
    <property type="match status" value="1"/>
</dbReference>
<name>A0A3B0UTJ4_9ZZZZ</name>
<organism evidence="1">
    <name type="scientific">hydrothermal vent metagenome</name>
    <dbReference type="NCBI Taxonomy" id="652676"/>
    <lineage>
        <taxon>unclassified sequences</taxon>
        <taxon>metagenomes</taxon>
        <taxon>ecological metagenomes</taxon>
    </lineage>
</organism>